<reference evidence="13 14" key="1">
    <citation type="submission" date="2023-07" db="EMBL/GenBank/DDBJ databases">
        <title>Genomic Encyclopedia of Type Strains, Phase IV (KMG-IV): sequencing the most valuable type-strain genomes for metagenomic binning, comparative biology and taxonomic classification.</title>
        <authorList>
            <person name="Goeker M."/>
        </authorList>
    </citation>
    <scope>NUCLEOTIDE SEQUENCE [LARGE SCALE GENOMIC DNA]</scope>
    <source>
        <strain evidence="13 14">DSM 17740</strain>
    </source>
</reference>
<accession>A0ABU0CRD5</accession>
<keyword evidence="7 11" id="KW-0665">Pyrimidine biosynthesis</keyword>
<feature type="binding site" evidence="11">
    <location>
        <position position="262"/>
    </location>
    <ligand>
        <name>[2Fe-2S] cluster</name>
        <dbReference type="ChEBI" id="CHEBI:190135"/>
    </ligand>
</feature>
<dbReference type="Gene3D" id="2.10.240.10">
    <property type="entry name" value="Dihydroorotate dehydrogenase, electron transfer subunit"/>
    <property type="match status" value="1"/>
</dbReference>
<dbReference type="InterPro" id="IPR019480">
    <property type="entry name" value="Dihydroorotate_DH_Fe-S-bd"/>
</dbReference>
<evidence type="ECO:0000256" key="5">
    <source>
        <dbReference type="ARBA" id="ARBA00022723"/>
    </source>
</evidence>
<dbReference type="InterPro" id="IPR037117">
    <property type="entry name" value="Dihydroorotate_DH_ele_sf"/>
</dbReference>
<dbReference type="PANTHER" id="PTHR43513:SF3">
    <property type="entry name" value="DIHYDROOROTATE DEHYDROGENASE B (NAD(+)), ELECTRON TRANSFER SUBUNIT-RELATED"/>
    <property type="match status" value="1"/>
</dbReference>
<keyword evidence="3 11" id="KW-0285">Flavoprotein</keyword>
<dbReference type="PANTHER" id="PTHR43513">
    <property type="entry name" value="DIHYDROOROTATE DEHYDROGENASE B (NAD(+)), ELECTRON TRANSFER SUBUNIT"/>
    <property type="match status" value="1"/>
</dbReference>
<gene>
    <name evidence="11" type="primary">pyrK</name>
    <name evidence="13" type="ORF">J2S00_000347</name>
</gene>
<keyword evidence="9 11" id="KW-0408">Iron</keyword>
<keyword evidence="8 11" id="KW-0249">Electron transport</keyword>
<organism evidence="13 14">
    <name type="scientific">Caldalkalibacillus uzonensis</name>
    <dbReference type="NCBI Taxonomy" id="353224"/>
    <lineage>
        <taxon>Bacteria</taxon>
        <taxon>Bacillati</taxon>
        <taxon>Bacillota</taxon>
        <taxon>Bacilli</taxon>
        <taxon>Bacillales</taxon>
        <taxon>Bacillaceae</taxon>
        <taxon>Caldalkalibacillus</taxon>
    </lineage>
</organism>
<dbReference type="PIRSF" id="PIRSF006816">
    <property type="entry name" value="Cyc3_hyd_g"/>
    <property type="match status" value="1"/>
</dbReference>
<evidence type="ECO:0000256" key="2">
    <source>
        <dbReference type="ARBA" id="ARBA00022448"/>
    </source>
</evidence>
<dbReference type="PROSITE" id="PS51384">
    <property type="entry name" value="FAD_FR"/>
    <property type="match status" value="1"/>
</dbReference>
<keyword evidence="2 11" id="KW-0813">Transport</keyword>
<comment type="function">
    <text evidence="11">Responsible for channeling the electrons from the oxidation of dihydroorotate from the FMN redox center in the PyrD type B subunit to the ultimate electron acceptor NAD(+).</text>
</comment>
<dbReference type="InterPro" id="IPR023455">
    <property type="entry name" value="Dihydroorotate_DHASE_ETsu"/>
</dbReference>
<dbReference type="RefSeq" id="WP_307334795.1">
    <property type="nucleotide sequence ID" value="NZ_JAUSUQ010000001.1"/>
</dbReference>
<evidence type="ECO:0000256" key="7">
    <source>
        <dbReference type="ARBA" id="ARBA00022975"/>
    </source>
</evidence>
<keyword evidence="14" id="KW-1185">Reference proteome</keyword>
<evidence type="ECO:0000313" key="14">
    <source>
        <dbReference type="Proteomes" id="UP001232445"/>
    </source>
</evidence>
<dbReference type="InterPro" id="IPR039261">
    <property type="entry name" value="FNR_nucleotide-bd"/>
</dbReference>
<comment type="cofactor">
    <cofactor evidence="11">
        <name>FAD</name>
        <dbReference type="ChEBI" id="CHEBI:57692"/>
    </cofactor>
    <text evidence="11">Binds 1 FAD per subunit.</text>
</comment>
<dbReference type="InterPro" id="IPR012165">
    <property type="entry name" value="Cyt_c3_hydrogenase_gsu"/>
</dbReference>
<feature type="binding site" evidence="11">
    <location>
        <position position="239"/>
    </location>
    <ligand>
        <name>[2Fe-2S] cluster</name>
        <dbReference type="ChEBI" id="CHEBI:190135"/>
    </ligand>
</feature>
<feature type="binding site" evidence="11">
    <location>
        <begin position="67"/>
        <end position="70"/>
    </location>
    <ligand>
        <name>FAD</name>
        <dbReference type="ChEBI" id="CHEBI:57692"/>
    </ligand>
</feature>
<evidence type="ECO:0000256" key="4">
    <source>
        <dbReference type="ARBA" id="ARBA00022714"/>
    </source>
</evidence>
<sequence>MSETFTQPMMNRPGVPQVSLLTVTSNSPVARQVYRMTLKGDGVQAMVEPGQFVHIKCGSSASPLLRRPLSICDVDRKKRELTIIYRVEGEGTRYLSTLQSEDMVDVLGPLGNGFPLGNRDKADRVLIVGGGVGVPPLYYLSKCLSKRGARVTHILGFNSQEDSFLTDDFHQLGETYVTTMDGSLGHKGIVTDIMAHWPPESWQAVYACGPLPMLKAIEQHMAGAYQTEVYLSLERRMGCGIGACLACVCHTPDSAISYKKVCTDGPVFKLGEVIL</sequence>
<dbReference type="SUPFAM" id="SSF52343">
    <property type="entry name" value="Ferredoxin reductase-like, C-terminal NADP-linked domain"/>
    <property type="match status" value="1"/>
</dbReference>
<keyword evidence="5 11" id="KW-0479">Metal-binding</keyword>
<dbReference type="EMBL" id="JAUSUQ010000001">
    <property type="protein sequence ID" value="MDQ0337577.1"/>
    <property type="molecule type" value="Genomic_DNA"/>
</dbReference>
<proteinExistence type="inferred from homology"/>
<evidence type="ECO:0000256" key="8">
    <source>
        <dbReference type="ARBA" id="ARBA00022982"/>
    </source>
</evidence>
<protein>
    <recommendedName>
        <fullName evidence="11">Dihydroorotate dehydrogenase B (NAD(+)), electron transfer subunit</fullName>
    </recommendedName>
    <alternativeName>
        <fullName evidence="11">Dihydroorotate oxidase B, electron transfer subunit</fullName>
    </alternativeName>
</protein>
<feature type="binding site" evidence="11">
    <location>
        <position position="247"/>
    </location>
    <ligand>
        <name>[2Fe-2S] cluster</name>
        <dbReference type="ChEBI" id="CHEBI:190135"/>
    </ligand>
</feature>
<feature type="binding site" evidence="11">
    <location>
        <begin position="84"/>
        <end position="86"/>
    </location>
    <ligand>
        <name>FAD</name>
        <dbReference type="ChEBI" id="CHEBI:57692"/>
    </ligand>
</feature>
<evidence type="ECO:0000256" key="3">
    <source>
        <dbReference type="ARBA" id="ARBA00022630"/>
    </source>
</evidence>
<evidence type="ECO:0000256" key="11">
    <source>
        <dbReference type="HAMAP-Rule" id="MF_01211"/>
    </source>
</evidence>
<dbReference type="InterPro" id="IPR017938">
    <property type="entry name" value="Riboflavin_synthase-like_b-brl"/>
</dbReference>
<feature type="binding site" evidence="11">
    <location>
        <begin position="91"/>
        <end position="92"/>
    </location>
    <ligand>
        <name>FAD</name>
        <dbReference type="ChEBI" id="CHEBI:57692"/>
    </ligand>
</feature>
<feature type="binding site" evidence="11">
    <location>
        <position position="244"/>
    </location>
    <ligand>
        <name>[2Fe-2S] cluster</name>
        <dbReference type="ChEBI" id="CHEBI:190135"/>
    </ligand>
</feature>
<comment type="pathway">
    <text evidence="11">Pyrimidine metabolism; UMP biosynthesis via de novo pathway; orotate from (S)-dihydroorotate (NAD(+) route): step 1/1.</text>
</comment>
<evidence type="ECO:0000313" key="13">
    <source>
        <dbReference type="EMBL" id="MDQ0337577.1"/>
    </source>
</evidence>
<comment type="similarity">
    <text evidence="1 11">Belongs to the PyrK family.</text>
</comment>
<feature type="domain" description="FAD-binding FR-type" evidence="12">
    <location>
        <begin position="16"/>
        <end position="116"/>
    </location>
</feature>
<evidence type="ECO:0000256" key="6">
    <source>
        <dbReference type="ARBA" id="ARBA00022827"/>
    </source>
</evidence>
<dbReference type="CDD" id="cd06218">
    <property type="entry name" value="DHOD_e_trans"/>
    <property type="match status" value="1"/>
</dbReference>
<dbReference type="Pfam" id="PF10418">
    <property type="entry name" value="DHODB_Fe-S_bind"/>
    <property type="match status" value="1"/>
</dbReference>
<keyword evidence="10 11" id="KW-0411">Iron-sulfur</keyword>
<name>A0ABU0CRD5_9BACI</name>
<dbReference type="Gene3D" id="2.40.30.10">
    <property type="entry name" value="Translation factors"/>
    <property type="match status" value="1"/>
</dbReference>
<dbReference type="InterPro" id="IPR050353">
    <property type="entry name" value="PyrK_electron_transfer"/>
</dbReference>
<dbReference type="HAMAP" id="MF_01211">
    <property type="entry name" value="DHODB_Fe_S_bind"/>
    <property type="match status" value="1"/>
</dbReference>
<evidence type="ECO:0000259" key="12">
    <source>
        <dbReference type="PROSITE" id="PS51384"/>
    </source>
</evidence>
<evidence type="ECO:0000256" key="1">
    <source>
        <dbReference type="ARBA" id="ARBA00006422"/>
    </source>
</evidence>
<keyword evidence="6 11" id="KW-0274">FAD</keyword>
<evidence type="ECO:0000256" key="9">
    <source>
        <dbReference type="ARBA" id="ARBA00023004"/>
    </source>
</evidence>
<keyword evidence="4 11" id="KW-0001">2Fe-2S</keyword>
<evidence type="ECO:0000256" key="10">
    <source>
        <dbReference type="ARBA" id="ARBA00023014"/>
    </source>
</evidence>
<dbReference type="NCBIfam" id="NF000799">
    <property type="entry name" value="PRK00054.1-4"/>
    <property type="match status" value="1"/>
</dbReference>
<comment type="caution">
    <text evidence="13">The sequence shown here is derived from an EMBL/GenBank/DDBJ whole genome shotgun (WGS) entry which is preliminary data.</text>
</comment>
<dbReference type="Proteomes" id="UP001232445">
    <property type="component" value="Unassembled WGS sequence"/>
</dbReference>
<comment type="subunit">
    <text evidence="11">Heterotetramer of 2 PyrK and 2 PyrD type B subunits.</text>
</comment>
<dbReference type="Gene3D" id="3.40.50.80">
    <property type="entry name" value="Nucleotide-binding domain of ferredoxin-NADP reductase (FNR) module"/>
    <property type="match status" value="1"/>
</dbReference>
<dbReference type="InterPro" id="IPR017927">
    <property type="entry name" value="FAD-bd_FR_type"/>
</dbReference>
<dbReference type="SUPFAM" id="SSF63380">
    <property type="entry name" value="Riboflavin synthase domain-like"/>
    <property type="match status" value="1"/>
</dbReference>
<comment type="cofactor">
    <cofactor evidence="11">
        <name>[2Fe-2S] cluster</name>
        <dbReference type="ChEBI" id="CHEBI:190135"/>
    </cofactor>
    <text evidence="11">Binds 1 [2Fe-2S] cluster per subunit.</text>
</comment>